<name>A0A1E3AD25_9FIRM</name>
<proteinExistence type="inferred from homology"/>
<feature type="transmembrane region" description="Helical" evidence="6">
    <location>
        <begin position="548"/>
        <end position="573"/>
    </location>
</feature>
<feature type="transmembrane region" description="Helical" evidence="6">
    <location>
        <begin position="607"/>
        <end position="629"/>
    </location>
</feature>
<dbReference type="PANTHER" id="PTHR46795">
    <property type="entry name" value="ABC TRANSPORTER PERMEASE-RELATED-RELATED"/>
    <property type="match status" value="1"/>
</dbReference>
<evidence type="ECO:0000256" key="6">
    <source>
        <dbReference type="PIRNR" id="PIRNR018968"/>
    </source>
</evidence>
<comment type="similarity">
    <text evidence="6">Belongs to the ABC-4 integral membrane protein family.</text>
</comment>
<feature type="transmembrane region" description="Helical" evidence="6">
    <location>
        <begin position="164"/>
        <end position="182"/>
    </location>
</feature>
<dbReference type="GO" id="GO:0055085">
    <property type="term" value="P:transmembrane transport"/>
    <property type="evidence" value="ECO:0007669"/>
    <property type="project" value="UniProtKB-UniRule"/>
</dbReference>
<evidence type="ECO:0000256" key="4">
    <source>
        <dbReference type="ARBA" id="ARBA00022989"/>
    </source>
</evidence>
<dbReference type="PIRSF" id="PIRSF018968">
    <property type="entry name" value="ABC_permease_BceB"/>
    <property type="match status" value="1"/>
</dbReference>
<evidence type="ECO:0000256" key="5">
    <source>
        <dbReference type="ARBA" id="ARBA00023136"/>
    </source>
</evidence>
<keyword evidence="3 6" id="KW-0812">Transmembrane</keyword>
<feature type="transmembrane region" description="Helical" evidence="6">
    <location>
        <begin position="62"/>
        <end position="82"/>
    </location>
</feature>
<accession>A0A1E3AD25</accession>
<feature type="domain" description="ABC3 transporter permease C-terminal" evidence="7">
    <location>
        <begin position="67"/>
        <end position="187"/>
    </location>
</feature>
<dbReference type="InterPro" id="IPR003838">
    <property type="entry name" value="ABC3_permease_C"/>
</dbReference>
<feature type="transmembrane region" description="Helical" evidence="6">
    <location>
        <begin position="120"/>
        <end position="144"/>
    </location>
</feature>
<organism evidence="8 9">
    <name type="scientific">Eisenbergiella tayi</name>
    <dbReference type="NCBI Taxonomy" id="1432052"/>
    <lineage>
        <taxon>Bacteria</taxon>
        <taxon>Bacillati</taxon>
        <taxon>Bacillota</taxon>
        <taxon>Clostridia</taxon>
        <taxon>Lachnospirales</taxon>
        <taxon>Lachnospiraceae</taxon>
        <taxon>Eisenbergiella</taxon>
    </lineage>
</organism>
<comment type="caution">
    <text evidence="8">The sequence shown here is derived from an EMBL/GenBank/DDBJ whole genome shotgun (WGS) entry which is preliminary data.</text>
</comment>
<reference evidence="8 9" key="1">
    <citation type="submission" date="2016-07" db="EMBL/GenBank/DDBJ databases">
        <title>Characterization of isolates of Eisenbergiella tayi derived from blood cultures, using whole genome sequencing.</title>
        <authorList>
            <person name="Burdz T."/>
            <person name="Wiebe D."/>
            <person name="Huynh C."/>
            <person name="Bernard K."/>
        </authorList>
    </citation>
    <scope>NUCLEOTIDE SEQUENCE [LARGE SCALE GENOMIC DNA]</scope>
    <source>
        <strain evidence="8 9">NML 110608</strain>
    </source>
</reference>
<dbReference type="AlphaFoldDB" id="A0A1E3AD25"/>
<feature type="transmembrane region" description="Helical" evidence="6">
    <location>
        <begin position="288"/>
        <end position="313"/>
    </location>
</feature>
<protein>
    <submittedName>
        <fullName evidence="8">Bacitracin export permease protein BceB</fullName>
    </submittedName>
</protein>
<keyword evidence="2 6" id="KW-1003">Cell membrane</keyword>
<dbReference type="EMBL" id="MCGH01000002">
    <property type="protein sequence ID" value="ODM06653.1"/>
    <property type="molecule type" value="Genomic_DNA"/>
</dbReference>
<dbReference type="InterPro" id="IPR052536">
    <property type="entry name" value="ABC-4_Integral_Memb_Prot"/>
</dbReference>
<feature type="transmembrane region" description="Helical" evidence="6">
    <location>
        <begin position="232"/>
        <end position="258"/>
    </location>
</feature>
<feature type="transmembrane region" description="Helical" evidence="6">
    <location>
        <begin position="203"/>
        <end position="220"/>
    </location>
</feature>
<keyword evidence="6" id="KW-0813">Transport</keyword>
<keyword evidence="4 6" id="KW-1133">Transmembrane helix</keyword>
<dbReference type="PANTHER" id="PTHR46795:SF3">
    <property type="entry name" value="ABC TRANSPORTER PERMEASE"/>
    <property type="match status" value="1"/>
</dbReference>
<dbReference type="PATRIC" id="fig|1432052.4.peg.2840"/>
<evidence type="ECO:0000256" key="1">
    <source>
        <dbReference type="ARBA" id="ARBA00004651"/>
    </source>
</evidence>
<evidence type="ECO:0000313" key="9">
    <source>
        <dbReference type="Proteomes" id="UP000094067"/>
    </source>
</evidence>
<evidence type="ECO:0000256" key="3">
    <source>
        <dbReference type="ARBA" id="ARBA00022692"/>
    </source>
</evidence>
<dbReference type="GO" id="GO:0005886">
    <property type="term" value="C:plasma membrane"/>
    <property type="evidence" value="ECO:0007669"/>
    <property type="project" value="UniProtKB-SubCell"/>
</dbReference>
<dbReference type="RefSeq" id="WP_069152510.1">
    <property type="nucleotide sequence ID" value="NZ_MCGH01000002.1"/>
</dbReference>
<evidence type="ECO:0000256" key="2">
    <source>
        <dbReference type="ARBA" id="ARBA00022475"/>
    </source>
</evidence>
<evidence type="ECO:0000313" key="8">
    <source>
        <dbReference type="EMBL" id="ODM06653.1"/>
    </source>
</evidence>
<dbReference type="Proteomes" id="UP000094067">
    <property type="component" value="Unassembled WGS sequence"/>
</dbReference>
<gene>
    <name evidence="8" type="primary">bceB_1</name>
    <name evidence="8" type="ORF">BEI61_02543</name>
</gene>
<feature type="transmembrane region" description="Helical" evidence="6">
    <location>
        <begin position="641"/>
        <end position="662"/>
    </location>
</feature>
<evidence type="ECO:0000259" key="7">
    <source>
        <dbReference type="Pfam" id="PF02687"/>
    </source>
</evidence>
<sequence length="676" mass="75754">MNTMHNLLFYLRLARTNMKKNSSIYYPYLFACSLMAGLLYVLNSVSVMVVDSGMKGGDIMYMLVRICFFICIFFVFIILFYINSFIMKRRKREFGLFCILGMEKKHLAFVLFWEVFRSMLISLLAGIAGGILFSQLMFLLLLKFVGLPGKLVFRIPFQSVGETILIYLICFFFVLIYDIISVSRANPTELLRSSKEGEREPKTRWLAAAAGAAALGAGYVKALTTYTASDALLAFFPAVVLVIIGTYCLFQAGSIALLKALRKNKAFYYKPENFVSVSGMIYRMKQNAAGLASICILSTAVLVTLSSCLSLYAGEEDMLRNQFPREINIYSQIPELTENADGRTEEQGTVTSGLPAAVHEAIDTLSASTGCETENSMEFYQLSLAASYENNSFTTALGNKGSSSMLYIMELADYNRLYGKSYDLGAGEALFFTTGTPVEGEADICGEKYRIRERIDKFDITQLLGFATPVDLSVFVVPGLEDMVRLAKAGNALIPDKRFPSYIYYHTFFDIDGSKEAVAAFEDRAAGEIPGITRIYVRSQVRAEFYELYGSILFVGIFFIILFLTATVLIIYYKQITEGYDDRERFGIMEKVGMSAKEVKRTITRQVLMVFFLPLGMAVIHIAVAFPQLCKMMTVFSMTNAGLFAVFTILSVLLFGLAYLLVYRLTARTYFKIVQS</sequence>
<feature type="transmembrane region" description="Helical" evidence="6">
    <location>
        <begin position="24"/>
        <end position="42"/>
    </location>
</feature>
<keyword evidence="5 6" id="KW-0472">Membrane</keyword>
<dbReference type="InterPro" id="IPR027022">
    <property type="entry name" value="ABC_permease_BceB-typ"/>
</dbReference>
<comment type="subcellular location">
    <subcellularLocation>
        <location evidence="1 6">Cell membrane</location>
        <topology evidence="1 6">Multi-pass membrane protein</topology>
    </subcellularLocation>
</comment>
<dbReference type="Pfam" id="PF02687">
    <property type="entry name" value="FtsX"/>
    <property type="match status" value="1"/>
</dbReference>